<evidence type="ECO:0000256" key="1">
    <source>
        <dbReference type="SAM" id="Coils"/>
    </source>
</evidence>
<dbReference type="Proteomes" id="UP000386466">
    <property type="component" value="Unassembled WGS sequence"/>
</dbReference>
<feature type="coiled-coil region" evidence="1">
    <location>
        <begin position="25"/>
        <end position="59"/>
    </location>
</feature>
<feature type="non-terminal residue" evidence="2">
    <location>
        <position position="97"/>
    </location>
</feature>
<name>A0A485PKN7_LYNPA</name>
<evidence type="ECO:0000313" key="2">
    <source>
        <dbReference type="EMBL" id="VFV44569.1"/>
    </source>
</evidence>
<sequence length="97" mass="11593">ADVLTTELETTSSKCLHLDAKNQVLQQELLSMKAFEEEREKLESNNKKLQQELVKLKQFMEMNMVERSQVEQYKREIEERARLDIVEKLHEVNLFLQ</sequence>
<dbReference type="AlphaFoldDB" id="A0A485PKN7"/>
<reference evidence="2 3" key="1">
    <citation type="submission" date="2019-01" db="EMBL/GenBank/DDBJ databases">
        <authorList>
            <person name="Alioto T."/>
            <person name="Alioto T."/>
        </authorList>
    </citation>
    <scope>NUCLEOTIDE SEQUENCE [LARGE SCALE GENOMIC DNA]</scope>
</reference>
<organism evidence="2 3">
    <name type="scientific">Lynx pardinus</name>
    <name type="common">Iberian lynx</name>
    <name type="synonym">Felis pardina</name>
    <dbReference type="NCBI Taxonomy" id="191816"/>
    <lineage>
        <taxon>Eukaryota</taxon>
        <taxon>Metazoa</taxon>
        <taxon>Chordata</taxon>
        <taxon>Craniata</taxon>
        <taxon>Vertebrata</taxon>
        <taxon>Euteleostomi</taxon>
        <taxon>Mammalia</taxon>
        <taxon>Eutheria</taxon>
        <taxon>Laurasiatheria</taxon>
        <taxon>Carnivora</taxon>
        <taxon>Feliformia</taxon>
        <taxon>Felidae</taxon>
        <taxon>Felinae</taxon>
        <taxon>Lynx</taxon>
    </lineage>
</organism>
<keyword evidence="1" id="KW-0175">Coiled coil</keyword>
<dbReference type="EMBL" id="CAAGRJ010035975">
    <property type="protein sequence ID" value="VFV44569.1"/>
    <property type="molecule type" value="Genomic_DNA"/>
</dbReference>
<feature type="non-terminal residue" evidence="2">
    <location>
        <position position="1"/>
    </location>
</feature>
<keyword evidence="3" id="KW-1185">Reference proteome</keyword>
<proteinExistence type="predicted"/>
<gene>
    <name evidence="2" type="ORF">LYPA_23C016326</name>
</gene>
<evidence type="ECO:0000313" key="3">
    <source>
        <dbReference type="Proteomes" id="UP000386466"/>
    </source>
</evidence>
<protein>
    <submittedName>
        <fullName evidence="2">Uncharacterized protein</fullName>
    </submittedName>
</protein>
<accession>A0A485PKN7</accession>